<evidence type="ECO:0008006" key="8">
    <source>
        <dbReference type="Google" id="ProtNLM"/>
    </source>
</evidence>
<dbReference type="Proteomes" id="UP001610432">
    <property type="component" value="Unassembled WGS sequence"/>
</dbReference>
<gene>
    <name evidence="6" type="ORF">BJX67DRAFT_228927</name>
</gene>
<keyword evidence="4" id="KW-0812">Transmembrane</keyword>
<keyword evidence="2" id="KW-0408">Iron</keyword>
<evidence type="ECO:0000256" key="4">
    <source>
        <dbReference type="SAM" id="Phobius"/>
    </source>
</evidence>
<feature type="signal peptide" evidence="5">
    <location>
        <begin position="1"/>
        <end position="21"/>
    </location>
</feature>
<dbReference type="InterPro" id="IPR015915">
    <property type="entry name" value="Kelch-typ_b-propeller"/>
</dbReference>
<keyword evidence="5" id="KW-0732">Signal</keyword>
<evidence type="ECO:0000313" key="6">
    <source>
        <dbReference type="EMBL" id="KAL2863953.1"/>
    </source>
</evidence>
<keyword evidence="7" id="KW-1185">Reference proteome</keyword>
<dbReference type="Gene3D" id="2.120.10.80">
    <property type="entry name" value="Kelch-type beta propeller"/>
    <property type="match status" value="1"/>
</dbReference>
<evidence type="ECO:0000313" key="7">
    <source>
        <dbReference type="Proteomes" id="UP001610432"/>
    </source>
</evidence>
<comment type="caution">
    <text evidence="6">The sequence shown here is derived from an EMBL/GenBank/DDBJ whole genome shotgun (WGS) entry which is preliminary data.</text>
</comment>
<evidence type="ECO:0000256" key="1">
    <source>
        <dbReference type="ARBA" id="ARBA00022737"/>
    </source>
</evidence>
<dbReference type="PANTHER" id="PTHR47435:SF4">
    <property type="entry name" value="KELCH REPEAT PROTEIN (AFU_ORTHOLOGUE AFUA_5G12780)"/>
    <property type="match status" value="1"/>
</dbReference>
<accession>A0ABR4LKL2</accession>
<evidence type="ECO:0000256" key="2">
    <source>
        <dbReference type="ARBA" id="ARBA00023004"/>
    </source>
</evidence>
<feature type="region of interest" description="Disordered" evidence="3">
    <location>
        <begin position="477"/>
        <end position="535"/>
    </location>
</feature>
<evidence type="ECO:0000256" key="3">
    <source>
        <dbReference type="SAM" id="MobiDB-lite"/>
    </source>
</evidence>
<name>A0ABR4LKL2_9EURO</name>
<keyword evidence="1" id="KW-0677">Repeat</keyword>
<protein>
    <recommendedName>
        <fullName evidence="8">Kelch repeat protein</fullName>
    </recommendedName>
</protein>
<organism evidence="6 7">
    <name type="scientific">Aspergillus lucknowensis</name>
    <dbReference type="NCBI Taxonomy" id="176173"/>
    <lineage>
        <taxon>Eukaryota</taxon>
        <taxon>Fungi</taxon>
        <taxon>Dikarya</taxon>
        <taxon>Ascomycota</taxon>
        <taxon>Pezizomycotina</taxon>
        <taxon>Eurotiomycetes</taxon>
        <taxon>Eurotiomycetidae</taxon>
        <taxon>Eurotiales</taxon>
        <taxon>Aspergillaceae</taxon>
        <taxon>Aspergillus</taxon>
        <taxon>Aspergillus subgen. Nidulantes</taxon>
    </lineage>
</organism>
<feature type="chain" id="PRO_5045793877" description="Kelch repeat protein" evidence="5">
    <location>
        <begin position="22"/>
        <end position="535"/>
    </location>
</feature>
<dbReference type="EMBL" id="JBFXLQ010000045">
    <property type="protein sequence ID" value="KAL2863953.1"/>
    <property type="molecule type" value="Genomic_DNA"/>
</dbReference>
<feature type="compositionally biased region" description="Basic and acidic residues" evidence="3">
    <location>
        <begin position="506"/>
        <end position="527"/>
    </location>
</feature>
<feature type="compositionally biased region" description="Basic and acidic residues" evidence="3">
    <location>
        <begin position="488"/>
        <end position="498"/>
    </location>
</feature>
<dbReference type="SUPFAM" id="SSF117281">
    <property type="entry name" value="Kelch motif"/>
    <property type="match status" value="1"/>
</dbReference>
<reference evidence="6 7" key="1">
    <citation type="submission" date="2024-07" db="EMBL/GenBank/DDBJ databases">
        <title>Section-level genome sequencing and comparative genomics of Aspergillus sections Usti and Cavernicolus.</title>
        <authorList>
            <consortium name="Lawrence Berkeley National Laboratory"/>
            <person name="Nybo J.L."/>
            <person name="Vesth T.C."/>
            <person name="Theobald S."/>
            <person name="Frisvad J.C."/>
            <person name="Larsen T.O."/>
            <person name="Kjaerboelling I."/>
            <person name="Rothschild-Mancinelli K."/>
            <person name="Lyhne E.K."/>
            <person name="Kogle M.E."/>
            <person name="Barry K."/>
            <person name="Clum A."/>
            <person name="Na H."/>
            <person name="Ledsgaard L."/>
            <person name="Lin J."/>
            <person name="Lipzen A."/>
            <person name="Kuo A."/>
            <person name="Riley R."/>
            <person name="Mondo S."/>
            <person name="Labutti K."/>
            <person name="Haridas S."/>
            <person name="Pangalinan J."/>
            <person name="Salamov A.A."/>
            <person name="Simmons B.A."/>
            <person name="Magnuson J.K."/>
            <person name="Chen J."/>
            <person name="Drula E."/>
            <person name="Henrissat B."/>
            <person name="Wiebenga A."/>
            <person name="Lubbers R.J."/>
            <person name="Gomes A.C."/>
            <person name="Macurrencykelacurrency M.R."/>
            <person name="Stajich J."/>
            <person name="Grigoriev I.V."/>
            <person name="Mortensen U.H."/>
            <person name="De Vries R.P."/>
            <person name="Baker S.E."/>
            <person name="Andersen M.R."/>
        </authorList>
    </citation>
    <scope>NUCLEOTIDE SEQUENCE [LARGE SCALE GENOMIC DNA]</scope>
    <source>
        <strain evidence="6 7">CBS 449.75</strain>
    </source>
</reference>
<keyword evidence="4" id="KW-0472">Membrane</keyword>
<dbReference type="RefSeq" id="XP_070882932.1">
    <property type="nucleotide sequence ID" value="XM_071025892.1"/>
</dbReference>
<feature type="transmembrane region" description="Helical" evidence="4">
    <location>
        <begin position="444"/>
        <end position="467"/>
    </location>
</feature>
<dbReference type="PANTHER" id="PTHR47435">
    <property type="entry name" value="KELCH REPEAT PROTEIN (AFU_ORTHOLOGUE AFUA_5G12780)"/>
    <property type="match status" value="1"/>
</dbReference>
<keyword evidence="4" id="KW-1133">Transmembrane helix</keyword>
<dbReference type="GeneID" id="98140964"/>
<evidence type="ECO:0000256" key="5">
    <source>
        <dbReference type="SAM" id="SignalP"/>
    </source>
</evidence>
<sequence length="535" mass="57971">MSWLVCLLVVWMAVKVAGSSAVPTVAKRHALSDLSGGFCRNYKFGATIADNVLYMVGLDGGIVPDDNDASHNYLVEVDLARPVNLRDGSNFKLSLISSDVPNLKDQALWSNQDNTTLFSYGGRGASNTSADDGVWTYTVSDGTWELQQTSVKPVRLSYGAHVDVPEIQAAYWIGGYQSSDTTLSITDDTKVYATGMIQFNTTTQEFSLLDAPFTPVQEGALVHIPVGELGVLVYFGGEVPSVQSGTNAELTPNTWNYVQIYDIASGEWYNQTTTGDVRPRTQFCASVVHDSSSSSFQIYVISGADFETQDIITGVSYLSIPSFKWYKAGGLTKGRMTHTCQAYGRQIFGLGGRQAWADNFTAGCYDTPAFIYDAQSEVVRMDFDPGLSTYSIPSATAEDIERSPYPSSWADPALQALFQVPPEPSWTPAAAAIPRKSKSTNTGAIAGGVVGGIAGVAILLAVIWFIIRSRRRKALQRPEAASPIPLKSEQKTDPKEMPVDDAFGELDERNHARTELGGDTVPVHELDATTMANPR</sequence>
<proteinExistence type="predicted"/>